<dbReference type="AlphaFoldDB" id="A0A2R6B163"/>
<proteinExistence type="predicted"/>
<comment type="caution">
    <text evidence="1">The sequence shown here is derived from an EMBL/GenBank/DDBJ whole genome shotgun (WGS) entry which is preliminary data.</text>
</comment>
<evidence type="ECO:0000313" key="2">
    <source>
        <dbReference type="Proteomes" id="UP000240322"/>
    </source>
</evidence>
<sequence>MDDAFDALLATTIFLIMTAYALQATVTQHQPHPTLNGYEEQITQQIMAAVNHNPNWEKTLTAQPQLEYTQNTTLIKLNTTTITLQPPIQVTGQIDICTINLNTTQRCTTTIVGGSPEYESCYTEYMLTPNQTLLEVTSCLG</sequence>
<reference evidence="1 2" key="1">
    <citation type="submission" date="2017-04" db="EMBL/GenBank/DDBJ databases">
        <title>Novel microbial lineages endemic to geothermal iron-oxide mats fill important gaps in the evolutionary history of Archaea.</title>
        <authorList>
            <person name="Jay Z.J."/>
            <person name="Beam J.P."/>
            <person name="Dlakic M."/>
            <person name="Rusch D.B."/>
            <person name="Kozubal M.A."/>
            <person name="Inskeep W.P."/>
        </authorList>
    </citation>
    <scope>NUCLEOTIDE SEQUENCE [LARGE SCALE GENOMIC DNA]</scope>
    <source>
        <strain evidence="1">OSP_D</strain>
    </source>
</reference>
<accession>A0A2R6B163</accession>
<dbReference type="EMBL" id="NEXE01000006">
    <property type="protein sequence ID" value="PSN92333.1"/>
    <property type="molecule type" value="Genomic_DNA"/>
</dbReference>
<protein>
    <submittedName>
        <fullName evidence="1">Uncharacterized protein</fullName>
    </submittedName>
</protein>
<dbReference type="Proteomes" id="UP000240322">
    <property type="component" value="Unassembled WGS sequence"/>
</dbReference>
<organism evidence="1 2">
    <name type="scientific">Candidatus Marsarchaeota G2 archaeon OSP_D</name>
    <dbReference type="NCBI Taxonomy" id="1978157"/>
    <lineage>
        <taxon>Archaea</taxon>
        <taxon>Candidatus Marsarchaeota</taxon>
        <taxon>Candidatus Marsarchaeota group 2</taxon>
    </lineage>
</organism>
<name>A0A2R6B163_9ARCH</name>
<evidence type="ECO:0000313" key="1">
    <source>
        <dbReference type="EMBL" id="PSN92333.1"/>
    </source>
</evidence>
<gene>
    <name evidence="1" type="ORF">B9Q03_01505</name>
</gene>